<dbReference type="InterPro" id="IPR027417">
    <property type="entry name" value="P-loop_NTPase"/>
</dbReference>
<dbReference type="EMBL" id="JAPOHD010000069">
    <property type="protein sequence ID" value="MCY1723409.1"/>
    <property type="molecule type" value="Genomic_DNA"/>
</dbReference>
<keyword evidence="3 5" id="KW-0067">ATP-binding</keyword>
<dbReference type="Pfam" id="PF03459">
    <property type="entry name" value="TOBE"/>
    <property type="match status" value="1"/>
</dbReference>
<dbReference type="InterPro" id="IPR005116">
    <property type="entry name" value="Transp-assoc_OB_typ1"/>
</dbReference>
<dbReference type="GO" id="GO:0015098">
    <property type="term" value="F:molybdate ion transmembrane transporter activity"/>
    <property type="evidence" value="ECO:0007669"/>
    <property type="project" value="InterPro"/>
</dbReference>
<dbReference type="InterPro" id="IPR008995">
    <property type="entry name" value="Mo/tungstate-bd_C_term_dom"/>
</dbReference>
<dbReference type="Pfam" id="PF00005">
    <property type="entry name" value="ABC_tran"/>
    <property type="match status" value="1"/>
</dbReference>
<evidence type="ECO:0000256" key="2">
    <source>
        <dbReference type="ARBA" id="ARBA00022741"/>
    </source>
</evidence>
<dbReference type="GO" id="GO:0016887">
    <property type="term" value="F:ATP hydrolysis activity"/>
    <property type="evidence" value="ECO:0007669"/>
    <property type="project" value="InterPro"/>
</dbReference>
<dbReference type="AlphaFoldDB" id="A0A9X3FA93"/>
<dbReference type="SMART" id="SM00382">
    <property type="entry name" value="AAA"/>
    <property type="match status" value="1"/>
</dbReference>
<dbReference type="InterPro" id="IPR050093">
    <property type="entry name" value="ABC_SmlMolc_Importer"/>
</dbReference>
<dbReference type="SUPFAM" id="SSF50331">
    <property type="entry name" value="MOP-like"/>
    <property type="match status" value="1"/>
</dbReference>
<dbReference type="GO" id="GO:0005524">
    <property type="term" value="F:ATP binding"/>
    <property type="evidence" value="ECO:0007669"/>
    <property type="project" value="UniProtKB-KW"/>
</dbReference>
<keyword evidence="2" id="KW-0547">Nucleotide-binding</keyword>
<comment type="caution">
    <text evidence="5">The sequence shown here is derived from an EMBL/GenBank/DDBJ whole genome shotgun (WGS) entry which is preliminary data.</text>
</comment>
<dbReference type="InterPro" id="IPR017871">
    <property type="entry name" value="ABC_transporter-like_CS"/>
</dbReference>
<keyword evidence="1" id="KW-0813">Transport</keyword>
<dbReference type="InterPro" id="IPR003593">
    <property type="entry name" value="AAA+_ATPase"/>
</dbReference>
<dbReference type="Proteomes" id="UP001145087">
    <property type="component" value="Unassembled WGS sequence"/>
</dbReference>
<dbReference type="Gene3D" id="2.40.50.100">
    <property type="match status" value="1"/>
</dbReference>
<feature type="domain" description="ABC transporter" evidence="4">
    <location>
        <begin position="2"/>
        <end position="232"/>
    </location>
</feature>
<keyword evidence="6" id="KW-1185">Reference proteome</keyword>
<organism evidence="5 6">
    <name type="scientific">Draconibacterium aestuarii</name>
    <dbReference type="NCBI Taxonomy" id="2998507"/>
    <lineage>
        <taxon>Bacteria</taxon>
        <taxon>Pseudomonadati</taxon>
        <taxon>Bacteroidota</taxon>
        <taxon>Bacteroidia</taxon>
        <taxon>Marinilabiliales</taxon>
        <taxon>Prolixibacteraceae</taxon>
        <taxon>Draconibacterium</taxon>
    </lineage>
</organism>
<dbReference type="GO" id="GO:0016020">
    <property type="term" value="C:membrane"/>
    <property type="evidence" value="ECO:0007669"/>
    <property type="project" value="InterPro"/>
</dbReference>
<gene>
    <name evidence="5" type="primary">modC</name>
    <name evidence="5" type="ORF">OU798_23865</name>
</gene>
<dbReference type="Gene3D" id="3.40.50.300">
    <property type="entry name" value="P-loop containing nucleotide triphosphate hydrolases"/>
    <property type="match status" value="1"/>
</dbReference>
<dbReference type="GO" id="GO:0140359">
    <property type="term" value="F:ABC-type transporter activity"/>
    <property type="evidence" value="ECO:0007669"/>
    <property type="project" value="InterPro"/>
</dbReference>
<protein>
    <submittedName>
        <fullName evidence="5">Molybdenum ABC transporter ATP-binding protein</fullName>
    </submittedName>
</protein>
<proteinExistence type="predicted"/>
<reference evidence="5" key="1">
    <citation type="submission" date="2022-11" db="EMBL/GenBank/DDBJ databases">
        <title>Marilongibacter aestuarii gen. nov., sp. nov., isolated from tidal flat sediment.</title>
        <authorList>
            <person name="Jiayan W."/>
        </authorList>
    </citation>
    <scope>NUCLEOTIDE SEQUENCE</scope>
    <source>
        <strain evidence="5">Z1-6</strain>
    </source>
</reference>
<dbReference type="PROSITE" id="PS50893">
    <property type="entry name" value="ABC_TRANSPORTER_2"/>
    <property type="match status" value="1"/>
</dbReference>
<evidence type="ECO:0000256" key="1">
    <source>
        <dbReference type="ARBA" id="ARBA00022448"/>
    </source>
</evidence>
<name>A0A9X3FA93_9BACT</name>
<dbReference type="NCBIfam" id="TIGR02142">
    <property type="entry name" value="modC_ABC"/>
    <property type="match status" value="1"/>
</dbReference>
<dbReference type="InterPro" id="IPR011868">
    <property type="entry name" value="ModC_ABC_ATP-bd"/>
</dbReference>
<dbReference type="PANTHER" id="PTHR42781">
    <property type="entry name" value="SPERMIDINE/PUTRESCINE IMPORT ATP-BINDING PROTEIN POTA"/>
    <property type="match status" value="1"/>
</dbReference>
<dbReference type="PANTHER" id="PTHR42781:SF4">
    <property type="entry name" value="SPERMIDINE_PUTRESCINE IMPORT ATP-BINDING PROTEIN POTA"/>
    <property type="match status" value="1"/>
</dbReference>
<evidence type="ECO:0000313" key="6">
    <source>
        <dbReference type="Proteomes" id="UP001145087"/>
    </source>
</evidence>
<evidence type="ECO:0000259" key="4">
    <source>
        <dbReference type="PROSITE" id="PS50893"/>
    </source>
</evidence>
<dbReference type="RefSeq" id="WP_343335735.1">
    <property type="nucleotide sequence ID" value="NZ_JAPOHD010000069.1"/>
</dbReference>
<dbReference type="PROSITE" id="PS00211">
    <property type="entry name" value="ABC_TRANSPORTER_1"/>
    <property type="match status" value="1"/>
</dbReference>
<dbReference type="SUPFAM" id="SSF52540">
    <property type="entry name" value="P-loop containing nucleoside triphosphate hydrolases"/>
    <property type="match status" value="1"/>
</dbReference>
<accession>A0A9X3FA93</accession>
<evidence type="ECO:0000313" key="5">
    <source>
        <dbReference type="EMBL" id="MCY1723409.1"/>
    </source>
</evidence>
<evidence type="ECO:0000256" key="3">
    <source>
        <dbReference type="ARBA" id="ARBA00022840"/>
    </source>
</evidence>
<dbReference type="InterPro" id="IPR003439">
    <property type="entry name" value="ABC_transporter-like_ATP-bd"/>
</dbReference>
<sequence length="363" mass="40622">MTPVLEFHIKLQRKDFLLIVKAEISDGITGIFGPSGHGKTSLLNSIAGIVKPDSGSIYIKGEKVFDSEVKQNLPVKSRKVGYVFQDVRLFPHYSIFKNLNYGRKEKGRSAIFDEVLDILKIEHLLNKKPEECSGGEKQRVAIGRAILSGSQILLMDEPFSAVDVKLRKEIIPFLNAVNQKFKIPIIIVSHDLPDLLSLTDNLLLLQNGEILAHGKFHDLILDESNLNVMHESGWFNIMHLFVFASLPSKDMVLLKSDKSDLQIQVLTQFINTPVEINTPLKVLIKPENIALAKEPVSNISLRNQIKGTIQRVFLKDGLAFCIVDVGENIIVEVTEASQKNMNLQPGEQVYCLFKSAALKIFSI</sequence>